<dbReference type="Proteomes" id="UP000198406">
    <property type="component" value="Unassembled WGS sequence"/>
</dbReference>
<proteinExistence type="predicted"/>
<name>A0A1Z5K197_FISSO</name>
<dbReference type="Gene3D" id="2.60.120.380">
    <property type="match status" value="1"/>
</dbReference>
<reference evidence="1 2" key="1">
    <citation type="journal article" date="2015" name="Plant Cell">
        <title>Oil accumulation by the oleaginous diatom Fistulifera solaris as revealed by the genome and transcriptome.</title>
        <authorList>
            <person name="Tanaka T."/>
            <person name="Maeda Y."/>
            <person name="Veluchamy A."/>
            <person name="Tanaka M."/>
            <person name="Abida H."/>
            <person name="Marechal E."/>
            <person name="Bowler C."/>
            <person name="Muto M."/>
            <person name="Sunaga Y."/>
            <person name="Tanaka M."/>
            <person name="Yoshino T."/>
            <person name="Taniguchi T."/>
            <person name="Fukuda Y."/>
            <person name="Nemoto M."/>
            <person name="Matsumoto M."/>
            <person name="Wong P.S."/>
            <person name="Aburatani S."/>
            <person name="Fujibuchi W."/>
        </authorList>
    </citation>
    <scope>NUCLEOTIDE SEQUENCE [LARGE SCALE GENOMIC DNA]</scope>
    <source>
        <strain evidence="1 2">JPCC DA0580</strain>
    </source>
</reference>
<gene>
    <name evidence="1" type="ORF">FisN_11Lh355</name>
</gene>
<keyword evidence="2" id="KW-1185">Reference proteome</keyword>
<organism evidence="1 2">
    <name type="scientific">Fistulifera solaris</name>
    <name type="common">Oleaginous diatom</name>
    <dbReference type="NCBI Taxonomy" id="1519565"/>
    <lineage>
        <taxon>Eukaryota</taxon>
        <taxon>Sar</taxon>
        <taxon>Stramenopiles</taxon>
        <taxon>Ochrophyta</taxon>
        <taxon>Bacillariophyta</taxon>
        <taxon>Bacillariophyceae</taxon>
        <taxon>Bacillariophycidae</taxon>
        <taxon>Naviculales</taxon>
        <taxon>Naviculaceae</taxon>
        <taxon>Fistulifera</taxon>
    </lineage>
</organism>
<evidence type="ECO:0000313" key="2">
    <source>
        <dbReference type="Proteomes" id="UP000198406"/>
    </source>
</evidence>
<accession>A0A1Z5K197</accession>
<dbReference type="AlphaFoldDB" id="A0A1Z5K197"/>
<dbReference type="InParanoid" id="A0A1Z5K197"/>
<protein>
    <submittedName>
        <fullName evidence="1">Uncharacterized protein</fullName>
    </submittedName>
</protein>
<dbReference type="EMBL" id="BDSP01000140">
    <property type="protein sequence ID" value="GAX19788.1"/>
    <property type="molecule type" value="Genomic_DNA"/>
</dbReference>
<sequence>MTTEEPRKISRSLVALGSTALLFAASALGVYNGSVSFETLLDRNMLHQCNGPKRGQKLSPGETSFVAAMPRATVRLYYMPVPSANRNDFCQCDVVCATGNVDLYMTDLEAFWIYPDFLNNWNPEEEYECVSERSGNTKESCSIRGVNDDWYCYSMVRARTAATGCNMVCEYV</sequence>
<evidence type="ECO:0000313" key="1">
    <source>
        <dbReference type="EMBL" id="GAX19788.1"/>
    </source>
</evidence>
<comment type="caution">
    <text evidence="1">The sequence shown here is derived from an EMBL/GenBank/DDBJ whole genome shotgun (WGS) entry which is preliminary data.</text>
</comment>